<comment type="caution">
    <text evidence="1">The sequence shown here is derived from an EMBL/GenBank/DDBJ whole genome shotgun (WGS) entry which is preliminary data.</text>
</comment>
<sequence length="224" mass="25993">MLVIVEGPSDASALERYFVKYFDSDRIVTKIIHGDITTDKNIDQSKIKAHLGNKVKSWITKDKFKKSDIDRIIHIVDMDGAYIDDKLVQLDESCKNPFYSPVSIKTSNVENIRIRNIQKRKNVDTLSTNTSGIYNGIPYKLYYMSCNLDHVLYNLQNATDKEKEDYALEFSEKYIDNIDDFIAFLCDSDFSRCDSYEDSWRFIKDGKHSLERYSNLGLCFLPSN</sequence>
<dbReference type="AlphaFoldDB" id="E1L4K2"/>
<name>E1L4K2_9FIRM</name>
<organism evidence="1 2">
    <name type="scientific">Veillonella atypica ACS-049-V-Sch6</name>
    <dbReference type="NCBI Taxonomy" id="866776"/>
    <lineage>
        <taxon>Bacteria</taxon>
        <taxon>Bacillati</taxon>
        <taxon>Bacillota</taxon>
        <taxon>Negativicutes</taxon>
        <taxon>Veillonellales</taxon>
        <taxon>Veillonellaceae</taxon>
        <taxon>Veillonella</taxon>
    </lineage>
</organism>
<gene>
    <name evidence="1" type="ORF">HMPREF9321_0765</name>
</gene>
<dbReference type="eggNOG" id="ENOG5031I16">
    <property type="taxonomic scope" value="Bacteria"/>
</dbReference>
<evidence type="ECO:0000313" key="1">
    <source>
        <dbReference type="EMBL" id="EFL56717.1"/>
    </source>
</evidence>
<accession>E1L4K2</accession>
<protein>
    <submittedName>
        <fullName evidence="1">Uncharacterized protein</fullName>
    </submittedName>
</protein>
<dbReference type="EMBL" id="AEDR01000016">
    <property type="protein sequence ID" value="EFL56717.1"/>
    <property type="molecule type" value="Genomic_DNA"/>
</dbReference>
<reference evidence="1 2" key="1">
    <citation type="submission" date="2010-08" db="EMBL/GenBank/DDBJ databases">
        <authorList>
            <person name="Durkin A.S."/>
            <person name="Madupu R."/>
            <person name="Torralba M."/>
            <person name="Gillis M."/>
            <person name="Methe B."/>
            <person name="Sutton G."/>
            <person name="Nelson K.E."/>
        </authorList>
    </citation>
    <scope>NUCLEOTIDE SEQUENCE [LARGE SCALE GENOMIC DNA]</scope>
    <source>
        <strain evidence="1 2">ACS-049-V-Sch6</strain>
    </source>
</reference>
<proteinExistence type="predicted"/>
<dbReference type="Proteomes" id="UP000004211">
    <property type="component" value="Unassembled WGS sequence"/>
</dbReference>
<evidence type="ECO:0000313" key="2">
    <source>
        <dbReference type="Proteomes" id="UP000004211"/>
    </source>
</evidence>